<dbReference type="InterPro" id="IPR036642">
    <property type="entry name" value="Cyt_bc1_su8_sf"/>
</dbReference>
<dbReference type="FunFam" id="1.20.5.210:FF:000001">
    <property type="entry name" value="Cytochrome b-c1 complex subunit 8"/>
    <property type="match status" value="1"/>
</dbReference>
<keyword evidence="8 11" id="KW-1133">Transmembrane helix</keyword>
<keyword evidence="6 11" id="KW-0999">Mitochondrion inner membrane</keyword>
<dbReference type="EMBL" id="JABCIY010000265">
    <property type="protein sequence ID" value="KAF7186159.1"/>
    <property type="molecule type" value="Genomic_DNA"/>
</dbReference>
<evidence type="ECO:0000256" key="11">
    <source>
        <dbReference type="RuleBase" id="RU368118"/>
    </source>
</evidence>
<evidence type="ECO:0000256" key="10">
    <source>
        <dbReference type="ARBA" id="ARBA00023136"/>
    </source>
</evidence>
<evidence type="ECO:0000313" key="13">
    <source>
        <dbReference type="Proteomes" id="UP000660729"/>
    </source>
</evidence>
<dbReference type="GO" id="GO:0005743">
    <property type="term" value="C:mitochondrial inner membrane"/>
    <property type="evidence" value="ECO:0007669"/>
    <property type="project" value="UniProtKB-SubCell"/>
</dbReference>
<evidence type="ECO:0000256" key="1">
    <source>
        <dbReference type="ARBA" id="ARBA00004434"/>
    </source>
</evidence>
<dbReference type="GO" id="GO:0006122">
    <property type="term" value="P:mitochondrial electron transport, ubiquinol to cytochrome c"/>
    <property type="evidence" value="ECO:0007669"/>
    <property type="project" value="UniProtKB-UniRule"/>
</dbReference>
<keyword evidence="7 11" id="KW-0249">Electron transport</keyword>
<evidence type="ECO:0000256" key="9">
    <source>
        <dbReference type="ARBA" id="ARBA00023128"/>
    </source>
</evidence>
<evidence type="ECO:0000256" key="7">
    <source>
        <dbReference type="ARBA" id="ARBA00022982"/>
    </source>
</evidence>
<dbReference type="PANTHER" id="PTHR12119:SF2">
    <property type="entry name" value="CYTOCHROME B-C1 COMPLEX SUBUNIT 8"/>
    <property type="match status" value="1"/>
</dbReference>
<comment type="subunit">
    <text evidence="11">Component of the ubiquinol-cytochrome c oxidoreductase (cytochrome b-c1 complex, complex III, CIII), a multisubunit enzyme composed of 3 respiratory subunits cytochrome b, cytochrome c1 and Rieske protein, 2 core protein subunits, and additional low-molecular weight protein subunits. The complex exists as an obligatory dimer and forms supercomplexes (SCs) in the inner mitochondrial membrane with cytochrome c oxidase (complex IV, CIV).</text>
</comment>
<keyword evidence="10 11" id="KW-0472">Membrane</keyword>
<dbReference type="GO" id="GO:0045275">
    <property type="term" value="C:respiratory chain complex III"/>
    <property type="evidence" value="ECO:0007669"/>
    <property type="project" value="UniProtKB-UniRule"/>
</dbReference>
<dbReference type="Gene3D" id="1.20.5.210">
    <property type="entry name" value="Cytochrome b-c1 complex subunit 8"/>
    <property type="match status" value="1"/>
</dbReference>
<dbReference type="Proteomes" id="UP000660729">
    <property type="component" value="Unassembled WGS sequence"/>
</dbReference>
<keyword evidence="13" id="KW-1185">Reference proteome</keyword>
<evidence type="ECO:0000313" key="12">
    <source>
        <dbReference type="EMBL" id="KAF7186159.1"/>
    </source>
</evidence>
<keyword evidence="9 11" id="KW-0496">Mitochondrion</keyword>
<reference evidence="12" key="1">
    <citation type="submission" date="2020-04" db="EMBL/GenBank/DDBJ databases">
        <title>Draft genome resource of the tomato pathogen Pseudocercospora fuligena.</title>
        <authorList>
            <person name="Zaccaron A."/>
        </authorList>
    </citation>
    <scope>NUCLEOTIDE SEQUENCE</scope>
    <source>
        <strain evidence="12">PF001</strain>
    </source>
</reference>
<feature type="transmembrane region" description="Helical" evidence="11">
    <location>
        <begin position="145"/>
        <end position="162"/>
    </location>
</feature>
<dbReference type="SUPFAM" id="SSF81508">
    <property type="entry name" value="Ubiquinone-binding protein QP-C of cytochrome bc1 complex (Ubiquinol-cytochrome c reductase)"/>
    <property type="match status" value="1"/>
</dbReference>
<dbReference type="OrthoDB" id="6683853at2759"/>
<organism evidence="12 13">
    <name type="scientific">Pseudocercospora fuligena</name>
    <dbReference type="NCBI Taxonomy" id="685502"/>
    <lineage>
        <taxon>Eukaryota</taxon>
        <taxon>Fungi</taxon>
        <taxon>Dikarya</taxon>
        <taxon>Ascomycota</taxon>
        <taxon>Pezizomycotina</taxon>
        <taxon>Dothideomycetes</taxon>
        <taxon>Dothideomycetidae</taxon>
        <taxon>Mycosphaerellales</taxon>
        <taxon>Mycosphaerellaceae</taxon>
        <taxon>Pseudocercospora</taxon>
    </lineage>
</organism>
<dbReference type="Pfam" id="PF02939">
    <property type="entry name" value="UcrQ"/>
    <property type="match status" value="1"/>
</dbReference>
<evidence type="ECO:0000256" key="4">
    <source>
        <dbReference type="ARBA" id="ARBA00022660"/>
    </source>
</evidence>
<keyword evidence="3 11" id="KW-0813">Transport</keyword>
<comment type="subcellular location">
    <subcellularLocation>
        <location evidence="1 11">Mitochondrion inner membrane</location>
        <topology evidence="1 11">Single-pass membrane protein</topology>
    </subcellularLocation>
</comment>
<sequence length="181" mass="20419">MQQKSWPRRQEWIRAQYIVYMSPSDSTLRRSTRTQRSRFSIQSIHPSPGVEDNQIQDGLILTTLSTDFAETEDPLTMGGGGGKVGPGLKDATDPFRLVKGEWGDPRSLRQKGIVTYGVSANRLRPLAGSFQAAVFNTFRRSRNQVLYWGVPAIIAYSAMEWAKERNEYLNSKPGRAEHEGE</sequence>
<proteinExistence type="inferred from homology"/>
<evidence type="ECO:0000256" key="6">
    <source>
        <dbReference type="ARBA" id="ARBA00022792"/>
    </source>
</evidence>
<protein>
    <recommendedName>
        <fullName evidence="11">Cytochrome b-c1 complex subunit 8</fullName>
    </recommendedName>
    <alternativeName>
        <fullName evidence="11">Complex III subunit 8</fullName>
    </alternativeName>
</protein>
<keyword evidence="5 11" id="KW-0812">Transmembrane</keyword>
<dbReference type="PANTHER" id="PTHR12119">
    <property type="entry name" value="UBIQUINOL-CYTOCHROME C REDUCTASE COMPLEX UBIQUINONE-BINDING PROTEIN QP-C"/>
    <property type="match status" value="1"/>
</dbReference>
<name>A0A8H6R6S9_9PEZI</name>
<comment type="similarity">
    <text evidence="2 11">Belongs to the UQCRQ/QCR8 family.</text>
</comment>
<comment type="function">
    <text evidence="11">Component of the ubiquinol-cytochrome c oxidoreductase, a multisubunit transmembrane complex that is part of the mitochondrial electron transport chain which drives oxidative phosphorylation. The complex plays an important role in the uptake of multiple carbon sources present in different host niches.</text>
</comment>
<evidence type="ECO:0000256" key="3">
    <source>
        <dbReference type="ARBA" id="ARBA00022448"/>
    </source>
</evidence>
<dbReference type="AlphaFoldDB" id="A0A8H6R6S9"/>
<evidence type="ECO:0000256" key="2">
    <source>
        <dbReference type="ARBA" id="ARBA00007668"/>
    </source>
</evidence>
<comment type="caution">
    <text evidence="12">The sequence shown here is derived from an EMBL/GenBank/DDBJ whole genome shotgun (WGS) entry which is preliminary data.</text>
</comment>
<evidence type="ECO:0000256" key="5">
    <source>
        <dbReference type="ARBA" id="ARBA00022692"/>
    </source>
</evidence>
<evidence type="ECO:0000256" key="8">
    <source>
        <dbReference type="ARBA" id="ARBA00022989"/>
    </source>
</evidence>
<dbReference type="InterPro" id="IPR004205">
    <property type="entry name" value="Cyt_bc1_su8"/>
</dbReference>
<keyword evidence="4 11" id="KW-0679">Respiratory chain</keyword>
<accession>A0A8H6R6S9</accession>
<gene>
    <name evidence="12" type="ORF">HII31_12496</name>
</gene>